<feature type="compositionally biased region" description="Basic and acidic residues" evidence="1">
    <location>
        <begin position="42"/>
        <end position="53"/>
    </location>
</feature>
<reference evidence="4 5" key="1">
    <citation type="submission" date="2023-10" db="EMBL/GenBank/DDBJ databases">
        <title>Chromosome-scale genome assembly provides insights into flower coloration mechanisms of Canna indica.</title>
        <authorList>
            <person name="Li C."/>
        </authorList>
    </citation>
    <scope>NUCLEOTIDE SEQUENCE [LARGE SCALE GENOMIC DNA]</scope>
    <source>
        <tissue evidence="4">Flower</tissue>
    </source>
</reference>
<keyword evidence="2" id="KW-0812">Transmembrane</keyword>
<keyword evidence="2" id="KW-1133">Transmembrane helix</keyword>
<dbReference type="PANTHER" id="PTHR45763:SF8">
    <property type="entry name" value="ALPHA_BETA-HYDROLASES SUPERFAMILY PROTEIN"/>
    <property type="match status" value="1"/>
</dbReference>
<evidence type="ECO:0000256" key="1">
    <source>
        <dbReference type="SAM" id="MobiDB-lite"/>
    </source>
</evidence>
<feature type="domain" description="AB hydrolase-1" evidence="3">
    <location>
        <begin position="220"/>
        <end position="489"/>
    </location>
</feature>
<feature type="region of interest" description="Disordered" evidence="1">
    <location>
        <begin position="34"/>
        <end position="64"/>
    </location>
</feature>
<dbReference type="SUPFAM" id="SSF53474">
    <property type="entry name" value="alpha/beta-Hydrolases"/>
    <property type="match status" value="1"/>
</dbReference>
<gene>
    <name evidence="4" type="ORF">Cni_G10639</name>
</gene>
<dbReference type="Proteomes" id="UP001327560">
    <property type="component" value="Chromosome 3"/>
</dbReference>
<keyword evidence="2" id="KW-0472">Membrane</keyword>
<dbReference type="Pfam" id="PF00561">
    <property type="entry name" value="Abhydrolase_1"/>
    <property type="match status" value="1"/>
</dbReference>
<dbReference type="AlphaFoldDB" id="A0AAQ3QAV3"/>
<evidence type="ECO:0000256" key="2">
    <source>
        <dbReference type="SAM" id="Phobius"/>
    </source>
</evidence>
<protein>
    <recommendedName>
        <fullName evidence="3">AB hydrolase-1 domain-containing protein</fullName>
    </recommendedName>
</protein>
<evidence type="ECO:0000259" key="3">
    <source>
        <dbReference type="Pfam" id="PF00561"/>
    </source>
</evidence>
<dbReference type="EMBL" id="CP136892">
    <property type="protein sequence ID" value="WOL01920.1"/>
    <property type="molecule type" value="Genomic_DNA"/>
</dbReference>
<proteinExistence type="predicted"/>
<dbReference type="InterPro" id="IPR000073">
    <property type="entry name" value="AB_hydrolase_1"/>
</dbReference>
<dbReference type="PANTHER" id="PTHR45763">
    <property type="entry name" value="HYDROLASE, ALPHA/BETA FOLD FAMILY PROTEIN, EXPRESSED-RELATED"/>
    <property type="match status" value="1"/>
</dbReference>
<feature type="transmembrane region" description="Helical" evidence="2">
    <location>
        <begin position="138"/>
        <end position="162"/>
    </location>
</feature>
<dbReference type="InterPro" id="IPR029058">
    <property type="entry name" value="AB_hydrolase_fold"/>
</dbReference>
<name>A0AAQ3QAV3_9LILI</name>
<accession>A0AAQ3QAV3</accession>
<organism evidence="4 5">
    <name type="scientific">Canna indica</name>
    <name type="common">Indian-shot</name>
    <dbReference type="NCBI Taxonomy" id="4628"/>
    <lineage>
        <taxon>Eukaryota</taxon>
        <taxon>Viridiplantae</taxon>
        <taxon>Streptophyta</taxon>
        <taxon>Embryophyta</taxon>
        <taxon>Tracheophyta</taxon>
        <taxon>Spermatophyta</taxon>
        <taxon>Magnoliopsida</taxon>
        <taxon>Liliopsida</taxon>
        <taxon>Zingiberales</taxon>
        <taxon>Cannaceae</taxon>
        <taxon>Canna</taxon>
    </lineage>
</organism>
<dbReference type="Gene3D" id="3.40.50.1820">
    <property type="entry name" value="alpha/beta hydrolase"/>
    <property type="match status" value="1"/>
</dbReference>
<evidence type="ECO:0000313" key="4">
    <source>
        <dbReference type="EMBL" id="WOL01920.1"/>
    </source>
</evidence>
<evidence type="ECO:0000313" key="5">
    <source>
        <dbReference type="Proteomes" id="UP001327560"/>
    </source>
</evidence>
<keyword evidence="5" id="KW-1185">Reference proteome</keyword>
<sequence>MSSAYAGGATMTWDEELMNIMGSTAIPHYAAVGAAEEEEKEDEGKAMDRKRASADGVHGEGAAAREEGVRDQVAGFLRATGELLTELGRGCWDIAQQSLVGAEDTYVGRKVKGHCAAVSRKLGFLNEFLPEDRDPAHAWPIVICVFLLALIVLGASSGYVFWSQPLRKLYISPPSASRIQLPDGRNMSYHEQGVAANDARFSMIAPHSFLSSRLAGIPGIRPSLLEEFGVRLITYDLPGFGESDPHPGRNLSSSSLDMHHLANALGILDKFWVAGYSDGGMHAWAALHHIPQRVAGVAMFAPVVNPYDSSLKKEERQRLWDKWTTKRKLMYVLARRFPFLLPYIYRRSFLSGRLGQLEEWLSLSLEKKDKSLLGEPTFIEFWEKNVAESVRQGDTRPFVEESVLQVSSWGFTLADLRVAKQPDGKGLLLWLKSLYKKAEHKQGGFLGPIHIWQGMDDDVMPSSTAEYIQRVLPDVMVHRLLDEGHFSYFCFCDHCHRQIFSTLFGVPQGPLGSSLEVEKVEGHDEEVTYVYQTEEE</sequence>